<name>A0A562TBG7_9HYPH</name>
<reference evidence="4 5" key="1">
    <citation type="submission" date="2019-07" db="EMBL/GenBank/DDBJ databases">
        <title>Genomic Encyclopedia of Archaeal and Bacterial Type Strains, Phase II (KMG-II): from individual species to whole genera.</title>
        <authorList>
            <person name="Goeker M."/>
        </authorList>
    </citation>
    <scope>NUCLEOTIDE SEQUENCE [LARGE SCALE GENOMIC DNA]</scope>
    <source>
        <strain evidence="4 5">ATCC BAA-252</strain>
    </source>
</reference>
<dbReference type="PANTHER" id="PTHR33376">
    <property type="match status" value="1"/>
</dbReference>
<dbReference type="Pfam" id="PF03480">
    <property type="entry name" value="DctP"/>
    <property type="match status" value="1"/>
</dbReference>
<sequence length="370" mass="39790">MAKVDNKKTTGRISRRSMFQFAGTVAAGGLAAPAIARAQAPDVSWRMATSWPKNLPGPGVTAQRICDQIERLSGGRMRVKLLAAGELVPALGVFDAVSNGTVQVGHTASFFWQGKTPASVFFTAVPFGLLPSEHMTWIEQGGGQGLWDELYAPFGIKPVMAGNTGFQMGGWFKPEIGNLGDLQGLKIRMPGLGGEVMRRLGATPVSLPPGELYQALQSGVLDAAEFLGPWSDRAMGFQRATKNYYAPGFHEPNGTGEALFNIEALEALPEDLQAVVLEACRAENALSLTESEWENAGSLRLLQDEDGVVIRTYPDEVLNALRATSADVLAEFAEKGGIGARIYESYRSAQDRLGPWSEISLRQFLSARSG</sequence>
<evidence type="ECO:0000256" key="1">
    <source>
        <dbReference type="ARBA" id="ARBA00022729"/>
    </source>
</evidence>
<accession>A0A562TBG7</accession>
<dbReference type="PIRSF" id="PIRSF039026">
    <property type="entry name" value="SiaP"/>
    <property type="match status" value="1"/>
</dbReference>
<keyword evidence="3" id="KW-0479">Metal-binding</keyword>
<dbReference type="CDD" id="cd13604">
    <property type="entry name" value="PBP2_TRAP_ketoacid_lactate_like"/>
    <property type="match status" value="1"/>
</dbReference>
<dbReference type="GO" id="GO:0046872">
    <property type="term" value="F:metal ion binding"/>
    <property type="evidence" value="ECO:0007669"/>
    <property type="project" value="UniProtKB-KW"/>
</dbReference>
<dbReference type="InterPro" id="IPR018389">
    <property type="entry name" value="DctP_fam"/>
</dbReference>
<evidence type="ECO:0000313" key="5">
    <source>
        <dbReference type="Proteomes" id="UP000320593"/>
    </source>
</evidence>
<evidence type="ECO:0000256" key="3">
    <source>
        <dbReference type="PIRSR" id="PIRSR039026-2"/>
    </source>
</evidence>
<feature type="binding site" evidence="2">
    <location>
        <position position="188"/>
    </location>
    <ligand>
        <name>substrate</name>
    </ligand>
</feature>
<dbReference type="Gene3D" id="3.40.190.10">
    <property type="entry name" value="Periplasmic binding protein-like II"/>
    <property type="match status" value="1"/>
</dbReference>
<evidence type="ECO:0000256" key="2">
    <source>
        <dbReference type="PIRSR" id="PIRSR039026-1"/>
    </source>
</evidence>
<dbReference type="Proteomes" id="UP000320593">
    <property type="component" value="Unassembled WGS sequence"/>
</dbReference>
<dbReference type="InterPro" id="IPR006311">
    <property type="entry name" value="TAT_signal"/>
</dbReference>
<feature type="binding site" evidence="3">
    <location>
        <position position="225"/>
    </location>
    <ligand>
        <name>substrate</name>
    </ligand>
</feature>
<dbReference type="InterPro" id="IPR026289">
    <property type="entry name" value="SBP_TakP-like"/>
</dbReference>
<dbReference type="OrthoDB" id="9780733at2"/>
<dbReference type="EMBL" id="VLLF01000002">
    <property type="protein sequence ID" value="TWI90326.1"/>
    <property type="molecule type" value="Genomic_DNA"/>
</dbReference>
<protein>
    <submittedName>
        <fullName evidence="4">TRAP-type mannitol/chloroaromatic compound transport system substrate-binding protein</fullName>
    </submittedName>
</protein>
<dbReference type="InterPro" id="IPR038404">
    <property type="entry name" value="TRAP_DctP_sf"/>
</dbReference>
<dbReference type="PROSITE" id="PS51318">
    <property type="entry name" value="TAT"/>
    <property type="match status" value="1"/>
</dbReference>
<dbReference type="GO" id="GO:0055085">
    <property type="term" value="P:transmembrane transport"/>
    <property type="evidence" value="ECO:0007669"/>
    <property type="project" value="InterPro"/>
</dbReference>
<feature type="binding site" evidence="3">
    <location>
        <position position="251"/>
    </location>
    <ligand>
        <name>substrate</name>
    </ligand>
</feature>
<keyword evidence="1" id="KW-0732">Signal</keyword>
<organism evidence="4 5">
    <name type="scientific">Roseibium hamelinense</name>
    <dbReference type="NCBI Taxonomy" id="150831"/>
    <lineage>
        <taxon>Bacteria</taxon>
        <taxon>Pseudomonadati</taxon>
        <taxon>Pseudomonadota</taxon>
        <taxon>Alphaproteobacteria</taxon>
        <taxon>Hyphomicrobiales</taxon>
        <taxon>Stappiaceae</taxon>
        <taxon>Roseibium</taxon>
    </lineage>
</organism>
<evidence type="ECO:0000313" key="4">
    <source>
        <dbReference type="EMBL" id="TWI90326.1"/>
    </source>
</evidence>
<feature type="binding site" evidence="2">
    <location>
        <position position="167"/>
    </location>
    <ligand>
        <name>substrate</name>
    </ligand>
</feature>
<dbReference type="PANTHER" id="PTHR33376:SF5">
    <property type="entry name" value="EXTRACYTOPLASMIC SOLUTE RECEPTOR PROTEIN"/>
    <property type="match status" value="1"/>
</dbReference>
<dbReference type="Gene3D" id="3.40.190.170">
    <property type="entry name" value="Bacterial extracellular solute-binding protein, family 7"/>
    <property type="match status" value="1"/>
</dbReference>
<comment type="caution">
    <text evidence="4">The sequence shown here is derived from an EMBL/GenBank/DDBJ whole genome shotgun (WGS) entry which is preliminary data.</text>
</comment>
<keyword evidence="5" id="KW-1185">Reference proteome</keyword>
<proteinExistence type="predicted"/>
<feature type="binding site" evidence="3">
    <location>
        <position position="226"/>
    </location>
    <ligand>
        <name>Na(+)</name>
        <dbReference type="ChEBI" id="CHEBI:29101"/>
    </ligand>
</feature>
<dbReference type="RefSeq" id="WP_145341409.1">
    <property type="nucleotide sequence ID" value="NZ_SMLY01000085.1"/>
</dbReference>
<gene>
    <name evidence="4" type="ORF">JM93_01307</name>
</gene>
<dbReference type="AlphaFoldDB" id="A0A562TBG7"/>
<dbReference type="GO" id="GO:0031317">
    <property type="term" value="C:tripartite ATP-independent periplasmic transporter complex"/>
    <property type="evidence" value="ECO:0007669"/>
    <property type="project" value="InterPro"/>
</dbReference>